<feature type="transmembrane region" description="Helical" evidence="2">
    <location>
        <begin position="422"/>
        <end position="440"/>
    </location>
</feature>
<dbReference type="AlphaFoldDB" id="A0A062UUV4"/>
<evidence type="ECO:0000313" key="3">
    <source>
        <dbReference type="EMBL" id="KCZ70806.1"/>
    </source>
</evidence>
<comment type="caution">
    <text evidence="3">The sequence shown here is derived from an EMBL/GenBank/DDBJ whole genome shotgun (WGS) entry which is preliminary data.</text>
</comment>
<sequence length="490" mass="55570">MKKAIILIFLIALMLYIQYVQPGLAQDESAKGEFRFDLAAQVAGIDNYTKHWSGIYPPDPKADIIIYSYAGNLSYRRMSALGFFYVVYDPFDNIVAVEKIESFKRSYEPSVVYYTLHPESDWMEGNYKIRVIVYDKINRDAWDNITTDPFAIAREPEKYKTFYETGSNAEELGIIQPLGDAVVQAFLYFQIDKSVTTYPPDRFLIRDVRFVDDSMERILGEKLKVEVKVDNNYKDDGEFKLVMMVDNSIVSTQDIAVKGFNTSTVIFDAKAGKIGTFKLHFGADTPDVKYKNAELMFTIKNETESTRLDVPRIEITGMNVDKEFVPLDSSVIVSVTAVNNGKTGTKTITVYSNREPIGSAELNFQYLEEKTVDIPVTLRSMGINRITVSDAPQLYRNVFVQEADGSSLGDSPVMKRLEENPLKVSAVVVLLVFTGVLYYVRKRLLGDEMPQVEAPAKASEEKPKKNRLSGMREYLAGKVQNVKKITRRRP</sequence>
<feature type="region of interest" description="Disordered" evidence="1">
    <location>
        <begin position="451"/>
        <end position="470"/>
    </location>
</feature>
<keyword evidence="4" id="KW-1185">Reference proteome</keyword>
<evidence type="ECO:0000313" key="4">
    <source>
        <dbReference type="Proteomes" id="UP000027153"/>
    </source>
</evidence>
<evidence type="ECO:0008006" key="5">
    <source>
        <dbReference type="Google" id="ProtNLM"/>
    </source>
</evidence>
<evidence type="ECO:0000256" key="2">
    <source>
        <dbReference type="SAM" id="Phobius"/>
    </source>
</evidence>
<organism evidence="3 4">
    <name type="scientific">Candidatus Methanoperedens nitratireducens</name>
    <dbReference type="NCBI Taxonomy" id="1392998"/>
    <lineage>
        <taxon>Archaea</taxon>
        <taxon>Methanobacteriati</taxon>
        <taxon>Methanobacteriota</taxon>
        <taxon>Stenosarchaea group</taxon>
        <taxon>Methanomicrobia</taxon>
        <taxon>Methanosarcinales</taxon>
        <taxon>ANME-2 cluster</taxon>
        <taxon>Candidatus Methanoperedentaceae</taxon>
        <taxon>Candidatus Methanoperedens</taxon>
    </lineage>
</organism>
<protein>
    <recommendedName>
        <fullName evidence="5">CARDB domain-containing protein</fullName>
    </recommendedName>
</protein>
<gene>
    <name evidence="3" type="ORF">ANME2D_02831</name>
</gene>
<proteinExistence type="predicted"/>
<dbReference type="Proteomes" id="UP000027153">
    <property type="component" value="Unassembled WGS sequence"/>
</dbReference>
<dbReference type="EMBL" id="JMIY01000007">
    <property type="protein sequence ID" value="KCZ70806.1"/>
    <property type="molecule type" value="Genomic_DNA"/>
</dbReference>
<evidence type="ECO:0000256" key="1">
    <source>
        <dbReference type="SAM" id="MobiDB-lite"/>
    </source>
</evidence>
<dbReference type="RefSeq" id="WP_048092717.1">
    <property type="nucleotide sequence ID" value="NZ_JMIY01000007.1"/>
</dbReference>
<keyword evidence="2" id="KW-0472">Membrane</keyword>
<keyword evidence="2" id="KW-1133">Transmembrane helix</keyword>
<dbReference type="OrthoDB" id="147224at2157"/>
<accession>A0A062UUV4</accession>
<name>A0A062UUV4_9EURY</name>
<reference evidence="3 4" key="1">
    <citation type="journal article" date="2013" name="Nature">
        <title>Anaerobic oxidation of methane coupled to nitrate reduction in a novel archaeal lineage.</title>
        <authorList>
            <person name="Haroon M.F."/>
            <person name="Hu S."/>
            <person name="Shi Y."/>
            <person name="Imelfort M."/>
            <person name="Keller J."/>
            <person name="Hugenholtz P."/>
            <person name="Yuan Z."/>
            <person name="Tyson G.W."/>
        </authorList>
    </citation>
    <scope>NUCLEOTIDE SEQUENCE [LARGE SCALE GENOMIC DNA]</scope>
    <source>
        <strain evidence="3 4">ANME-2d</strain>
    </source>
</reference>
<keyword evidence="2" id="KW-0812">Transmembrane</keyword>